<evidence type="ECO:0000313" key="2">
    <source>
        <dbReference type="EMBL" id="GBN85134.1"/>
    </source>
</evidence>
<organism evidence="2 3">
    <name type="scientific">Araneus ventricosus</name>
    <name type="common">Orbweaver spider</name>
    <name type="synonym">Epeira ventricosa</name>
    <dbReference type="NCBI Taxonomy" id="182803"/>
    <lineage>
        <taxon>Eukaryota</taxon>
        <taxon>Metazoa</taxon>
        <taxon>Ecdysozoa</taxon>
        <taxon>Arthropoda</taxon>
        <taxon>Chelicerata</taxon>
        <taxon>Arachnida</taxon>
        <taxon>Araneae</taxon>
        <taxon>Araneomorphae</taxon>
        <taxon>Entelegynae</taxon>
        <taxon>Araneoidea</taxon>
        <taxon>Araneidae</taxon>
        <taxon>Araneus</taxon>
    </lineage>
</organism>
<protein>
    <submittedName>
        <fullName evidence="2">Uncharacterized protein</fullName>
    </submittedName>
</protein>
<keyword evidence="3" id="KW-1185">Reference proteome</keyword>
<reference evidence="2 3" key="1">
    <citation type="journal article" date="2019" name="Sci. Rep.">
        <title>Orb-weaving spider Araneus ventricosus genome elucidates the spidroin gene catalogue.</title>
        <authorList>
            <person name="Kono N."/>
            <person name="Nakamura H."/>
            <person name="Ohtoshi R."/>
            <person name="Moran D.A.P."/>
            <person name="Shinohara A."/>
            <person name="Yoshida Y."/>
            <person name="Fujiwara M."/>
            <person name="Mori M."/>
            <person name="Tomita M."/>
            <person name="Arakawa K."/>
        </authorList>
    </citation>
    <scope>NUCLEOTIDE SEQUENCE [LARGE SCALE GENOMIC DNA]</scope>
</reference>
<name>A0A4Y2SA80_ARAVE</name>
<sequence>MVLILFHRKLPIYEYLSEWWIKHSQIGLLVEVYRADAPDPRISTEPATFQTEIQTSNEPLLITKLFWQAMEFNLSRRKCKGEKFCDQQRLVGSLD</sequence>
<proteinExistence type="predicted"/>
<dbReference type="AlphaFoldDB" id="A0A4Y2SA80"/>
<dbReference type="EMBL" id="BGPR01020634">
    <property type="protein sequence ID" value="GBN85134.1"/>
    <property type="molecule type" value="Genomic_DNA"/>
</dbReference>
<evidence type="ECO:0000313" key="3">
    <source>
        <dbReference type="Proteomes" id="UP000499080"/>
    </source>
</evidence>
<comment type="caution">
    <text evidence="2">The sequence shown here is derived from an EMBL/GenBank/DDBJ whole genome shotgun (WGS) entry which is preliminary data.</text>
</comment>
<gene>
    <name evidence="1" type="ORF">AVEN_141137_1</name>
    <name evidence="2" type="ORF">AVEN_162287_1</name>
</gene>
<dbReference type="Proteomes" id="UP000499080">
    <property type="component" value="Unassembled WGS sequence"/>
</dbReference>
<dbReference type="EMBL" id="BGPR01020229">
    <property type="protein sequence ID" value="GBN84107.1"/>
    <property type="molecule type" value="Genomic_DNA"/>
</dbReference>
<accession>A0A4Y2SA80</accession>
<evidence type="ECO:0000313" key="1">
    <source>
        <dbReference type="EMBL" id="GBN84107.1"/>
    </source>
</evidence>